<name>A0A9P4ICT6_9PEZI</name>
<reference evidence="4" key="1">
    <citation type="journal article" date="2020" name="Stud. Mycol.">
        <title>101 Dothideomycetes genomes: a test case for predicting lifestyles and emergence of pathogens.</title>
        <authorList>
            <person name="Haridas S."/>
            <person name="Albert R."/>
            <person name="Binder M."/>
            <person name="Bloem J."/>
            <person name="Labutti K."/>
            <person name="Salamov A."/>
            <person name="Andreopoulos B."/>
            <person name="Baker S."/>
            <person name="Barry K."/>
            <person name="Bills G."/>
            <person name="Bluhm B."/>
            <person name="Cannon C."/>
            <person name="Castanera R."/>
            <person name="Culley D."/>
            <person name="Daum C."/>
            <person name="Ezra D."/>
            <person name="Gonzalez J."/>
            <person name="Henrissat B."/>
            <person name="Kuo A."/>
            <person name="Liang C."/>
            <person name="Lipzen A."/>
            <person name="Lutzoni F."/>
            <person name="Magnuson J."/>
            <person name="Mondo S."/>
            <person name="Nolan M."/>
            <person name="Ohm R."/>
            <person name="Pangilinan J."/>
            <person name="Park H.-J."/>
            <person name="Ramirez L."/>
            <person name="Alfaro M."/>
            <person name="Sun H."/>
            <person name="Tritt A."/>
            <person name="Yoshinaga Y."/>
            <person name="Zwiers L.-H."/>
            <person name="Turgeon B."/>
            <person name="Goodwin S."/>
            <person name="Spatafora J."/>
            <person name="Crous P."/>
            <person name="Grigoriev I."/>
        </authorList>
    </citation>
    <scope>NUCLEOTIDE SEQUENCE</scope>
    <source>
        <strain evidence="4">CBS 133067</strain>
    </source>
</reference>
<dbReference type="AlphaFoldDB" id="A0A9P4ICT6"/>
<dbReference type="Gene3D" id="3.40.50.1820">
    <property type="entry name" value="alpha/beta hydrolase"/>
    <property type="match status" value="1"/>
</dbReference>
<evidence type="ECO:0000259" key="3">
    <source>
        <dbReference type="Pfam" id="PF00561"/>
    </source>
</evidence>
<sequence>MDYKIIQTPILNIAYYEHGPQDGWPVVLSHGFPYDVHAYDEVVPILVKNGARVIVPYLRGYGPTRFVSSTTMRAGQQAALGSDLISLLDALSIKKAVLAGFDWGGLASCVAAALWPKRVAGLVSYAGYDVVNRADQKRPCDPELECVMWYQHLFQSERGKECLSLSRHKLCKILWQQWSPTWNFSEEVYNRTATSFDNPDFVDVVVGTYRHVLGTEDGDPALEHLEEKLAARLKISVPTVTLDGEVDPLKPGGSATHDQMFSGKHERFVYENVGHAFPSEAPEAFAKAITLVHQWASENPAE</sequence>
<protein>
    <submittedName>
        <fullName evidence="4">Alpha/beta-hydrolase</fullName>
    </submittedName>
</protein>
<proteinExistence type="inferred from homology"/>
<feature type="domain" description="AB hydrolase-1" evidence="3">
    <location>
        <begin position="25"/>
        <end position="127"/>
    </location>
</feature>
<evidence type="ECO:0000256" key="2">
    <source>
        <dbReference type="ARBA" id="ARBA00038334"/>
    </source>
</evidence>
<evidence type="ECO:0000256" key="1">
    <source>
        <dbReference type="ARBA" id="ARBA00022801"/>
    </source>
</evidence>
<dbReference type="PRINTS" id="PR00412">
    <property type="entry name" value="EPOXHYDRLASE"/>
</dbReference>
<organism evidence="4 5">
    <name type="scientific">Rhizodiscina lignyota</name>
    <dbReference type="NCBI Taxonomy" id="1504668"/>
    <lineage>
        <taxon>Eukaryota</taxon>
        <taxon>Fungi</taxon>
        <taxon>Dikarya</taxon>
        <taxon>Ascomycota</taxon>
        <taxon>Pezizomycotina</taxon>
        <taxon>Dothideomycetes</taxon>
        <taxon>Pleosporomycetidae</taxon>
        <taxon>Aulographales</taxon>
        <taxon>Rhizodiscinaceae</taxon>
        <taxon>Rhizodiscina</taxon>
    </lineage>
</organism>
<evidence type="ECO:0000313" key="4">
    <source>
        <dbReference type="EMBL" id="KAF2099200.1"/>
    </source>
</evidence>
<dbReference type="EMBL" id="ML978126">
    <property type="protein sequence ID" value="KAF2099200.1"/>
    <property type="molecule type" value="Genomic_DNA"/>
</dbReference>
<dbReference type="Proteomes" id="UP000799772">
    <property type="component" value="Unassembled WGS sequence"/>
</dbReference>
<dbReference type="SUPFAM" id="SSF53474">
    <property type="entry name" value="alpha/beta-Hydrolases"/>
    <property type="match status" value="1"/>
</dbReference>
<dbReference type="InterPro" id="IPR000639">
    <property type="entry name" value="Epox_hydrolase-like"/>
</dbReference>
<dbReference type="PANTHER" id="PTHR43329">
    <property type="entry name" value="EPOXIDE HYDROLASE"/>
    <property type="match status" value="1"/>
</dbReference>
<dbReference type="InterPro" id="IPR000073">
    <property type="entry name" value="AB_hydrolase_1"/>
</dbReference>
<dbReference type="OrthoDB" id="408373at2759"/>
<dbReference type="Pfam" id="PF00561">
    <property type="entry name" value="Abhydrolase_1"/>
    <property type="match status" value="1"/>
</dbReference>
<dbReference type="GO" id="GO:0016787">
    <property type="term" value="F:hydrolase activity"/>
    <property type="evidence" value="ECO:0007669"/>
    <property type="project" value="UniProtKB-KW"/>
</dbReference>
<dbReference type="InterPro" id="IPR029058">
    <property type="entry name" value="AB_hydrolase_fold"/>
</dbReference>
<accession>A0A9P4ICT6</accession>
<comment type="similarity">
    <text evidence="2">Belongs to the AB hydrolase superfamily. Epoxide hydrolase family.</text>
</comment>
<gene>
    <name evidence="4" type="ORF">NA57DRAFT_56814</name>
</gene>
<keyword evidence="1" id="KW-0378">Hydrolase</keyword>
<keyword evidence="5" id="KW-1185">Reference proteome</keyword>
<comment type="caution">
    <text evidence="4">The sequence shown here is derived from an EMBL/GenBank/DDBJ whole genome shotgun (WGS) entry which is preliminary data.</text>
</comment>
<evidence type="ECO:0000313" key="5">
    <source>
        <dbReference type="Proteomes" id="UP000799772"/>
    </source>
</evidence>